<dbReference type="InterPro" id="IPR013325">
    <property type="entry name" value="RNA_pol_sigma_r2"/>
</dbReference>
<dbReference type="STRING" id="872970.SAMN04488134_101666"/>
<evidence type="ECO:0000256" key="2">
    <source>
        <dbReference type="ARBA" id="ARBA00023082"/>
    </source>
</evidence>
<dbReference type="SUPFAM" id="SSF88659">
    <property type="entry name" value="Sigma3 and sigma4 domains of RNA polymerase sigma factors"/>
    <property type="match status" value="1"/>
</dbReference>
<dbReference type="EMBL" id="FODJ01000001">
    <property type="protein sequence ID" value="SEN69880.1"/>
    <property type="molecule type" value="Genomic_DNA"/>
</dbReference>
<dbReference type="AlphaFoldDB" id="A0A1H8ILT1"/>
<dbReference type="InterPro" id="IPR013324">
    <property type="entry name" value="RNA_pol_sigma_r3/r4-like"/>
</dbReference>
<keyword evidence="3" id="KW-0238">DNA-binding</keyword>
<dbReference type="Gene3D" id="1.10.1740.10">
    <property type="match status" value="1"/>
</dbReference>
<dbReference type="Proteomes" id="UP000199300">
    <property type="component" value="Unassembled WGS sequence"/>
</dbReference>
<dbReference type="OrthoDB" id="9783788at2"/>
<reference evidence="7 8" key="1">
    <citation type="submission" date="2016-10" db="EMBL/GenBank/DDBJ databases">
        <authorList>
            <person name="de Groot N.N."/>
        </authorList>
    </citation>
    <scope>NUCLEOTIDE SEQUENCE [LARGE SCALE GENOMIC DNA]</scope>
    <source>
        <strain evidence="7 8">CGMCC 1.10434</strain>
    </source>
</reference>
<evidence type="ECO:0000259" key="5">
    <source>
        <dbReference type="Pfam" id="PF04542"/>
    </source>
</evidence>
<evidence type="ECO:0000256" key="4">
    <source>
        <dbReference type="ARBA" id="ARBA00023163"/>
    </source>
</evidence>
<evidence type="ECO:0000259" key="6">
    <source>
        <dbReference type="Pfam" id="PF04545"/>
    </source>
</evidence>
<evidence type="ECO:0000313" key="7">
    <source>
        <dbReference type="EMBL" id="SEN69880.1"/>
    </source>
</evidence>
<dbReference type="RefSeq" id="WP_091494781.1">
    <property type="nucleotide sequence ID" value="NZ_FODJ01000001.1"/>
</dbReference>
<feature type="domain" description="RNA polymerase sigma-70 region 4" evidence="6">
    <location>
        <begin position="110"/>
        <end position="155"/>
    </location>
</feature>
<keyword evidence="1" id="KW-0805">Transcription regulation</keyword>
<sequence>MENKFNQIISQYEPMIYHMLKKYQVRDRGGDYHQELLIVLWEATVNYRPGKMKFSTYLYTRIRFKLIDLIRKNSRISEKEHFSDVELMHTYCLESAYDWDFILINQIEQVLTKREWQWFVEHIFYGKTLVEIADLYHVSTNAVRHWKRKAIPKIRPLLRNLD</sequence>
<evidence type="ECO:0000256" key="3">
    <source>
        <dbReference type="ARBA" id="ARBA00023125"/>
    </source>
</evidence>
<dbReference type="SUPFAM" id="SSF88946">
    <property type="entry name" value="Sigma2 domain of RNA polymerase sigma factors"/>
    <property type="match status" value="1"/>
</dbReference>
<dbReference type="Pfam" id="PF04545">
    <property type="entry name" value="Sigma70_r4"/>
    <property type="match status" value="1"/>
</dbReference>
<name>A0A1H8ILT1_9BACI</name>
<keyword evidence="8" id="KW-1185">Reference proteome</keyword>
<dbReference type="InterPro" id="IPR007630">
    <property type="entry name" value="RNA_pol_sigma70_r4"/>
</dbReference>
<dbReference type="GO" id="GO:0016987">
    <property type="term" value="F:sigma factor activity"/>
    <property type="evidence" value="ECO:0007669"/>
    <property type="project" value="UniProtKB-KW"/>
</dbReference>
<dbReference type="InterPro" id="IPR007627">
    <property type="entry name" value="RNA_pol_sigma70_r2"/>
</dbReference>
<dbReference type="GO" id="GO:0003677">
    <property type="term" value="F:DNA binding"/>
    <property type="evidence" value="ECO:0007669"/>
    <property type="project" value="UniProtKB-KW"/>
</dbReference>
<keyword evidence="4" id="KW-0804">Transcription</keyword>
<dbReference type="Pfam" id="PF04542">
    <property type="entry name" value="Sigma70_r2"/>
    <property type="match status" value="1"/>
</dbReference>
<accession>A0A1H8ILT1</accession>
<feature type="domain" description="RNA polymerase sigma-70 region 2" evidence="5">
    <location>
        <begin position="9"/>
        <end position="75"/>
    </location>
</feature>
<evidence type="ECO:0000256" key="1">
    <source>
        <dbReference type="ARBA" id="ARBA00023015"/>
    </source>
</evidence>
<dbReference type="GO" id="GO:0006352">
    <property type="term" value="P:DNA-templated transcription initiation"/>
    <property type="evidence" value="ECO:0007669"/>
    <property type="project" value="InterPro"/>
</dbReference>
<keyword evidence="2" id="KW-0731">Sigma factor</keyword>
<gene>
    <name evidence="7" type="ORF">SAMN04488134_101666</name>
</gene>
<evidence type="ECO:0000313" key="8">
    <source>
        <dbReference type="Proteomes" id="UP000199300"/>
    </source>
</evidence>
<protein>
    <submittedName>
        <fullName evidence="7">RNA polymerase sigma factor, sigma-70 family</fullName>
    </submittedName>
</protein>
<dbReference type="InterPro" id="IPR014284">
    <property type="entry name" value="RNA_pol_sigma-70_dom"/>
</dbReference>
<organism evidence="7 8">
    <name type="scientific">Amphibacillus marinus</name>
    <dbReference type="NCBI Taxonomy" id="872970"/>
    <lineage>
        <taxon>Bacteria</taxon>
        <taxon>Bacillati</taxon>
        <taxon>Bacillota</taxon>
        <taxon>Bacilli</taxon>
        <taxon>Bacillales</taxon>
        <taxon>Bacillaceae</taxon>
        <taxon>Amphibacillus</taxon>
    </lineage>
</organism>
<proteinExistence type="predicted"/>
<dbReference type="NCBIfam" id="TIGR02937">
    <property type="entry name" value="sigma70-ECF"/>
    <property type="match status" value="1"/>
</dbReference>